<evidence type="ECO:0000313" key="9">
    <source>
        <dbReference type="EMBL" id="EIC01811.1"/>
    </source>
</evidence>
<dbReference type="GO" id="GO:0009279">
    <property type="term" value="C:cell outer membrane"/>
    <property type="evidence" value="ECO:0007669"/>
    <property type="project" value="UniProtKB-SubCell"/>
</dbReference>
<dbReference type="Proteomes" id="UP000003571">
    <property type="component" value="Unassembled WGS sequence"/>
</dbReference>
<comment type="subcellular location">
    <subcellularLocation>
        <location evidence="1">Cell outer membrane</location>
        <topology evidence="1">Multi-pass membrane protein</topology>
    </subcellularLocation>
</comment>
<organism evidence="9 10">
    <name type="scientific">Treponema saccharophilum DSM 2985</name>
    <dbReference type="NCBI Taxonomy" id="907348"/>
    <lineage>
        <taxon>Bacteria</taxon>
        <taxon>Pseudomonadati</taxon>
        <taxon>Spirochaetota</taxon>
        <taxon>Spirochaetia</taxon>
        <taxon>Spirochaetales</taxon>
        <taxon>Treponemataceae</taxon>
        <taxon>Treponema</taxon>
    </lineage>
</organism>
<dbReference type="Gene3D" id="2.40.160.60">
    <property type="entry name" value="Outer membrane protein transport protein (OMPP1/FadL/TodX)"/>
    <property type="match status" value="1"/>
</dbReference>
<dbReference type="PATRIC" id="fig|907348.3.peg.1481"/>
<evidence type="ECO:0000256" key="1">
    <source>
        <dbReference type="ARBA" id="ARBA00004571"/>
    </source>
</evidence>
<proteinExistence type="inferred from homology"/>
<feature type="signal peptide" evidence="8">
    <location>
        <begin position="1"/>
        <end position="22"/>
    </location>
</feature>
<dbReference type="eggNOG" id="COG2067">
    <property type="taxonomic scope" value="Bacteria"/>
</dbReference>
<keyword evidence="3" id="KW-1134">Transmembrane beta strand</keyword>
<evidence type="ECO:0000313" key="10">
    <source>
        <dbReference type="Proteomes" id="UP000003571"/>
    </source>
</evidence>
<dbReference type="PANTHER" id="PTHR35093">
    <property type="entry name" value="OUTER MEMBRANE PROTEIN NMB0088-RELATED"/>
    <property type="match status" value="1"/>
</dbReference>
<dbReference type="InterPro" id="IPR005017">
    <property type="entry name" value="OMPP1/FadL/TodX"/>
</dbReference>
<evidence type="ECO:0000256" key="5">
    <source>
        <dbReference type="ARBA" id="ARBA00022729"/>
    </source>
</evidence>
<evidence type="ECO:0000256" key="3">
    <source>
        <dbReference type="ARBA" id="ARBA00022452"/>
    </source>
</evidence>
<evidence type="ECO:0000256" key="7">
    <source>
        <dbReference type="ARBA" id="ARBA00023237"/>
    </source>
</evidence>
<dbReference type="OrthoDB" id="357899at2"/>
<evidence type="ECO:0000256" key="8">
    <source>
        <dbReference type="SAM" id="SignalP"/>
    </source>
</evidence>
<keyword evidence="4" id="KW-0812">Transmembrane</keyword>
<keyword evidence="7" id="KW-0998">Cell outer membrane</keyword>
<dbReference type="RefSeq" id="WP_002704267.1">
    <property type="nucleotide sequence ID" value="NZ_AGRW01000046.1"/>
</dbReference>
<keyword evidence="6" id="KW-0472">Membrane</keyword>
<accession>H7EKQ3</accession>
<evidence type="ECO:0000256" key="6">
    <source>
        <dbReference type="ARBA" id="ARBA00023136"/>
    </source>
</evidence>
<dbReference type="STRING" id="907348.TresaDRAFT_1953"/>
<protein>
    <submittedName>
        <fullName evidence="9">Membrane protein involved in aromatic hydrocarbon degradation</fullName>
    </submittedName>
</protein>
<dbReference type="Pfam" id="PF03349">
    <property type="entry name" value="Toluene_X"/>
    <property type="match status" value="1"/>
</dbReference>
<feature type="chain" id="PRO_5003610214" evidence="8">
    <location>
        <begin position="23"/>
        <end position="461"/>
    </location>
</feature>
<sequence>MKKSSGLACAALSFLSAFPLFASGVENKTNMSTGYLRNPSRNSEAKRPEASYYNIAGTAFMEDGLFVEAGNQFVFKEYGNELDTGDKYASKGLSDYYSNDETTVWLYPDADFVYKRDKFAVFGNFGVYAGGGSLSFSEGTSATSLLFAGAASDYMEKSAQAYAAASGATDEDKKNDYQNAAETASTAASYLMKTARKGGHSLDVTSITYGGQLGLAYSILDNLSFAAGLRYVHGTQVMSIYSGYFNELGNGGDKISYKANGWTVSGVFGLHYRPIETVDLAVQYQAKSSVKYKVKDVEGELADDFGIYDGKTFHTDLPAALNLGAGWQVLEPLYLSASFNYYFNYFADQNSILGETDYDNSWEVALGADYKFCKWASASLGFQYGNQGTNDSSNSSFNPVLDSFCVGTGVEFYPVENLTVTLSGLFATYFDMDYYLSGNKTTLSKDVTNLSIGVTYHFPSL</sequence>
<dbReference type="SUPFAM" id="SSF56935">
    <property type="entry name" value="Porins"/>
    <property type="match status" value="1"/>
</dbReference>
<keyword evidence="10" id="KW-1185">Reference proteome</keyword>
<comment type="caution">
    <text evidence="9">The sequence shown here is derived from an EMBL/GenBank/DDBJ whole genome shotgun (WGS) entry which is preliminary data.</text>
</comment>
<name>H7EKQ3_9SPIR</name>
<gene>
    <name evidence="9" type="ORF">TresaDRAFT_1953</name>
</gene>
<dbReference type="AlphaFoldDB" id="H7EKQ3"/>
<dbReference type="GO" id="GO:0015483">
    <property type="term" value="F:long-chain fatty acid transporting porin activity"/>
    <property type="evidence" value="ECO:0007669"/>
    <property type="project" value="TreeGrafter"/>
</dbReference>
<evidence type="ECO:0000256" key="4">
    <source>
        <dbReference type="ARBA" id="ARBA00022692"/>
    </source>
</evidence>
<keyword evidence="5 8" id="KW-0732">Signal</keyword>
<dbReference type="EMBL" id="AGRW01000046">
    <property type="protein sequence ID" value="EIC01811.1"/>
    <property type="molecule type" value="Genomic_DNA"/>
</dbReference>
<dbReference type="PANTHER" id="PTHR35093:SF8">
    <property type="entry name" value="OUTER MEMBRANE PROTEIN NMB0088-RELATED"/>
    <property type="match status" value="1"/>
</dbReference>
<evidence type="ECO:0000256" key="2">
    <source>
        <dbReference type="ARBA" id="ARBA00008163"/>
    </source>
</evidence>
<comment type="similarity">
    <text evidence="2">Belongs to the OmpP1/FadL family.</text>
</comment>
<reference evidence="9 10" key="1">
    <citation type="submission" date="2011-09" db="EMBL/GenBank/DDBJ databases">
        <title>The draft genome of Treponema saccharophilum DSM 2985.</title>
        <authorList>
            <consortium name="US DOE Joint Genome Institute (JGI-PGF)"/>
            <person name="Lucas S."/>
            <person name="Copeland A."/>
            <person name="Lapidus A."/>
            <person name="Glavina del Rio T."/>
            <person name="Dalin E."/>
            <person name="Tice H."/>
            <person name="Bruce D."/>
            <person name="Goodwin L."/>
            <person name="Pitluck S."/>
            <person name="Peters L."/>
            <person name="Kyrpides N."/>
            <person name="Mavromatis K."/>
            <person name="Ivanova N."/>
            <person name="Markowitz V."/>
            <person name="Cheng J.-F."/>
            <person name="Hugenholtz P."/>
            <person name="Woyke T."/>
            <person name="Wu D."/>
            <person name="Gronow S."/>
            <person name="Wellnitz S."/>
            <person name="Brambilla E."/>
            <person name="Klenk H.-P."/>
            <person name="Eisen J.A."/>
        </authorList>
    </citation>
    <scope>NUCLEOTIDE SEQUENCE [LARGE SCALE GENOMIC DNA]</scope>
    <source>
        <strain evidence="9 10">DSM 2985</strain>
    </source>
</reference>